<dbReference type="Gene3D" id="3.40.50.300">
    <property type="entry name" value="P-loop containing nucleotide triphosphate hydrolases"/>
    <property type="match status" value="1"/>
</dbReference>
<protein>
    <submittedName>
        <fullName evidence="2">AAA ATPase, central region</fullName>
    </submittedName>
</protein>
<dbReference type="SUPFAM" id="SSF52540">
    <property type="entry name" value="P-loop containing nucleoside triphosphate hydrolases"/>
    <property type="match status" value="1"/>
</dbReference>
<dbReference type="GO" id="GO:0005524">
    <property type="term" value="F:ATP binding"/>
    <property type="evidence" value="ECO:0007669"/>
    <property type="project" value="InterPro"/>
</dbReference>
<dbReference type="InterPro" id="IPR027417">
    <property type="entry name" value="P-loop_NTPase"/>
</dbReference>
<dbReference type="InterPro" id="IPR003593">
    <property type="entry name" value="AAA+_ATPase"/>
</dbReference>
<dbReference type="GO" id="GO:0006515">
    <property type="term" value="P:protein quality control for misfolded or incompletely synthesized proteins"/>
    <property type="evidence" value="ECO:0007669"/>
    <property type="project" value="TreeGrafter"/>
</dbReference>
<dbReference type="EMBL" id="AATS01000003">
    <property type="protein sequence ID" value="EAU55132.1"/>
    <property type="molecule type" value="Genomic_DNA"/>
</dbReference>
<dbReference type="Pfam" id="PF00004">
    <property type="entry name" value="AAA"/>
    <property type="match status" value="1"/>
</dbReference>
<dbReference type="PANTHER" id="PTHR43718:SF2">
    <property type="entry name" value="LON PROTEASE HOMOLOG, MITOCHONDRIAL"/>
    <property type="match status" value="1"/>
</dbReference>
<proteinExistence type="predicted"/>
<dbReference type="HOGENOM" id="CLU_058418_0_0_0"/>
<dbReference type="Proteomes" id="UP000005297">
    <property type="component" value="Unassembled WGS sequence"/>
</dbReference>
<feature type="domain" description="AAA+ ATPase" evidence="1">
    <location>
        <begin position="151"/>
        <end position="296"/>
    </location>
</feature>
<dbReference type="GO" id="GO:0007005">
    <property type="term" value="P:mitochondrion organization"/>
    <property type="evidence" value="ECO:0007669"/>
    <property type="project" value="TreeGrafter"/>
</dbReference>
<dbReference type="GO" id="GO:0051131">
    <property type="term" value="P:chaperone-mediated protein complex assembly"/>
    <property type="evidence" value="ECO:0007669"/>
    <property type="project" value="TreeGrafter"/>
</dbReference>
<dbReference type="InterPro" id="IPR027065">
    <property type="entry name" value="Lon_Prtase"/>
</dbReference>
<keyword evidence="3" id="KW-1185">Reference proteome</keyword>
<dbReference type="GO" id="GO:0003697">
    <property type="term" value="F:single-stranded DNA binding"/>
    <property type="evidence" value="ECO:0007669"/>
    <property type="project" value="TreeGrafter"/>
</dbReference>
<dbReference type="SMART" id="SM00382">
    <property type="entry name" value="AAA"/>
    <property type="match status" value="1"/>
</dbReference>
<dbReference type="InParanoid" id="Q0F1Q9"/>
<dbReference type="STRING" id="314344.AL013_07530"/>
<evidence type="ECO:0000313" key="3">
    <source>
        <dbReference type="Proteomes" id="UP000005297"/>
    </source>
</evidence>
<comment type="caution">
    <text evidence="2">The sequence shown here is derived from an EMBL/GenBank/DDBJ whole genome shotgun (WGS) entry which is preliminary data.</text>
</comment>
<accession>Q0F1Q9</accession>
<dbReference type="GO" id="GO:0004252">
    <property type="term" value="F:serine-type endopeptidase activity"/>
    <property type="evidence" value="ECO:0007669"/>
    <property type="project" value="InterPro"/>
</dbReference>
<evidence type="ECO:0000259" key="1">
    <source>
        <dbReference type="SMART" id="SM00382"/>
    </source>
</evidence>
<dbReference type="GO" id="GO:0004176">
    <property type="term" value="F:ATP-dependent peptidase activity"/>
    <property type="evidence" value="ECO:0007669"/>
    <property type="project" value="InterPro"/>
</dbReference>
<dbReference type="InterPro" id="IPR003959">
    <property type="entry name" value="ATPase_AAA_core"/>
</dbReference>
<dbReference type="eggNOG" id="COG0466">
    <property type="taxonomic scope" value="Bacteria"/>
</dbReference>
<gene>
    <name evidence="2" type="ORF">SPV1_10386</name>
</gene>
<organism evidence="2 3">
    <name type="scientific">Mariprofundus ferrooxydans PV-1</name>
    <dbReference type="NCBI Taxonomy" id="314345"/>
    <lineage>
        <taxon>Bacteria</taxon>
        <taxon>Pseudomonadati</taxon>
        <taxon>Pseudomonadota</taxon>
        <taxon>Candidatius Mariprofundia</taxon>
        <taxon>Mariprofundales</taxon>
        <taxon>Mariprofundaceae</taxon>
        <taxon>Mariprofundus</taxon>
    </lineage>
</organism>
<name>Q0F1Q9_9PROT</name>
<evidence type="ECO:0000313" key="2">
    <source>
        <dbReference type="EMBL" id="EAU55132.1"/>
    </source>
</evidence>
<dbReference type="GO" id="GO:0016887">
    <property type="term" value="F:ATP hydrolysis activity"/>
    <property type="evidence" value="ECO:0007669"/>
    <property type="project" value="InterPro"/>
</dbReference>
<sequence length="392" mass="44027">MIFFYRYFADGLLLPNGELLMPTKEELDQIFASPKKRERKSEGFAKRGSFKNLNSTEDIHEPAYSMCLFDRMEVLQKLKTVGQQKDSQEIQACLRKMQINGGQSFLAPLPAGYEALLDNLLNMYPHFHNVVNFIKQRMRLNALKEHPALEFGASILLDGPAGCGKTSFLMKLSRIFETEFASISCAAATNNFDLTGLSAGWGNGRPGKIYDLLINSRCPNPVILLDEIDKTNSQAEKQNFTGALYGLLEKNNAKSFQDEFIGIAMDASKINWFATSNDTTCLDEPIRDRFEVISVSAPSEQHLEQIIPQLFQSTVLEIGLQSSFAIELNESVVRKVLSYRNISIRRIQSVLKSGLANAACRVKRGEKKVSLLALDIPEYHSIETKQKIGFIH</sequence>
<dbReference type="AlphaFoldDB" id="Q0F1Q9"/>
<dbReference type="PANTHER" id="PTHR43718">
    <property type="entry name" value="LON PROTEASE"/>
    <property type="match status" value="1"/>
</dbReference>
<reference evidence="2 3" key="1">
    <citation type="submission" date="2006-09" db="EMBL/GenBank/DDBJ databases">
        <authorList>
            <person name="Emerson D."/>
            <person name="Ferriera S."/>
            <person name="Johnson J."/>
            <person name="Kravitz S."/>
            <person name="Halpern A."/>
            <person name="Remington K."/>
            <person name="Beeson K."/>
            <person name="Tran B."/>
            <person name="Rogers Y.-H."/>
            <person name="Friedman R."/>
            <person name="Venter J.C."/>
        </authorList>
    </citation>
    <scope>NUCLEOTIDE SEQUENCE [LARGE SCALE GENOMIC DNA]</scope>
    <source>
        <strain evidence="2 3">PV-1</strain>
    </source>
</reference>